<dbReference type="EMBL" id="OZ034820">
    <property type="protein sequence ID" value="CAL1400087.1"/>
    <property type="molecule type" value="Genomic_DNA"/>
</dbReference>
<dbReference type="InterPro" id="IPR029472">
    <property type="entry name" value="Copia-like_N"/>
</dbReference>
<protein>
    <recommendedName>
        <fullName evidence="2">Retrotransposon Copia-like N-terminal domain-containing protein</fullName>
    </recommendedName>
</protein>
<evidence type="ECO:0000256" key="1">
    <source>
        <dbReference type="SAM" id="MobiDB-lite"/>
    </source>
</evidence>
<dbReference type="PANTHER" id="PTHR37610:SF97">
    <property type="entry name" value="RETROTRANSPOSON GAG DOMAIN-CONTAINING PROTEIN"/>
    <property type="match status" value="1"/>
</dbReference>
<dbReference type="Pfam" id="PF14244">
    <property type="entry name" value="Retrotran_gag_3"/>
    <property type="match status" value="1"/>
</dbReference>
<sequence>MGDTDDHTIHSSSRSSGGDSGLGSAQVLPRPSPFLIHNSDNPSQLFVGELLTKTNYGEWVGDITDSFIAKNKLGFVDGSISAPDIGGEDYAAWKQANAMVKGWLKTAMTKNIRSSVRFARTTRDIWVDLQSRFGHGSAARMYELKRTINLLQQEKTSITTFYTKLRGHWDELSSLAPSLECTCGGCTCDVKQRQREAKEGERLFDFLMELDDAFSTVRTQILAMKPIPSLGEAYHLIMNEEQSRHISNSRRPRPDAAVFQAQGERRSDRVSSQGERDADGKPVCSHCQKPGHFRETCYKLIGYPPRKEGEQNGKKKSDRAS</sequence>
<feature type="compositionally biased region" description="Basic and acidic residues" evidence="1">
    <location>
        <begin position="305"/>
        <end position="321"/>
    </location>
</feature>
<dbReference type="PANTHER" id="PTHR37610">
    <property type="entry name" value="CCHC-TYPE DOMAIN-CONTAINING PROTEIN"/>
    <property type="match status" value="1"/>
</dbReference>
<feature type="region of interest" description="Disordered" evidence="1">
    <location>
        <begin position="302"/>
        <end position="321"/>
    </location>
</feature>
<dbReference type="Proteomes" id="UP001497516">
    <property type="component" value="Chromosome 7"/>
</dbReference>
<name>A0AAV2FQ68_9ROSI</name>
<evidence type="ECO:0000259" key="2">
    <source>
        <dbReference type="Pfam" id="PF14244"/>
    </source>
</evidence>
<keyword evidence="4" id="KW-1185">Reference proteome</keyword>
<feature type="region of interest" description="Disordered" evidence="1">
    <location>
        <begin position="244"/>
        <end position="290"/>
    </location>
</feature>
<feature type="region of interest" description="Disordered" evidence="1">
    <location>
        <begin position="1"/>
        <end position="24"/>
    </location>
</feature>
<feature type="compositionally biased region" description="Basic and acidic residues" evidence="1">
    <location>
        <begin position="263"/>
        <end position="280"/>
    </location>
</feature>
<proteinExistence type="predicted"/>
<organism evidence="3 4">
    <name type="scientific">Linum trigynum</name>
    <dbReference type="NCBI Taxonomy" id="586398"/>
    <lineage>
        <taxon>Eukaryota</taxon>
        <taxon>Viridiplantae</taxon>
        <taxon>Streptophyta</taxon>
        <taxon>Embryophyta</taxon>
        <taxon>Tracheophyta</taxon>
        <taxon>Spermatophyta</taxon>
        <taxon>Magnoliopsida</taxon>
        <taxon>eudicotyledons</taxon>
        <taxon>Gunneridae</taxon>
        <taxon>Pentapetalae</taxon>
        <taxon>rosids</taxon>
        <taxon>fabids</taxon>
        <taxon>Malpighiales</taxon>
        <taxon>Linaceae</taxon>
        <taxon>Linum</taxon>
    </lineage>
</organism>
<gene>
    <name evidence="3" type="ORF">LTRI10_LOCUS40237</name>
</gene>
<reference evidence="3 4" key="1">
    <citation type="submission" date="2024-04" db="EMBL/GenBank/DDBJ databases">
        <authorList>
            <person name="Fracassetti M."/>
        </authorList>
    </citation>
    <scope>NUCLEOTIDE SEQUENCE [LARGE SCALE GENOMIC DNA]</scope>
</reference>
<feature type="domain" description="Retrotransposon Copia-like N-terminal" evidence="2">
    <location>
        <begin position="37"/>
        <end position="84"/>
    </location>
</feature>
<accession>A0AAV2FQ68</accession>
<evidence type="ECO:0000313" key="4">
    <source>
        <dbReference type="Proteomes" id="UP001497516"/>
    </source>
</evidence>
<evidence type="ECO:0000313" key="3">
    <source>
        <dbReference type="EMBL" id="CAL1400087.1"/>
    </source>
</evidence>
<dbReference type="AlphaFoldDB" id="A0AAV2FQ68"/>